<dbReference type="RefSeq" id="WP_227775961.1">
    <property type="nucleotide sequence ID" value="NZ_BAABKX010000001.1"/>
</dbReference>
<sequence>MKFITAFVLWATISYVSIVILDTFLTGESRWLAYIPSAVGSSIGISIAQKSNIRLSF</sequence>
<keyword evidence="1" id="KW-0472">Membrane</keyword>
<name>A0AAV3UE15_9EURY</name>
<evidence type="ECO:0000313" key="3">
    <source>
        <dbReference type="Proteomes" id="UP001501729"/>
    </source>
</evidence>
<comment type="caution">
    <text evidence="2">The sequence shown here is derived from an EMBL/GenBank/DDBJ whole genome shotgun (WGS) entry which is preliminary data.</text>
</comment>
<proteinExistence type="predicted"/>
<organism evidence="2 3">
    <name type="scientific">Haladaptatus pallidirubidus</name>
    <dbReference type="NCBI Taxonomy" id="1008152"/>
    <lineage>
        <taxon>Archaea</taxon>
        <taxon>Methanobacteriati</taxon>
        <taxon>Methanobacteriota</taxon>
        <taxon>Stenosarchaea group</taxon>
        <taxon>Halobacteria</taxon>
        <taxon>Halobacteriales</taxon>
        <taxon>Haladaptataceae</taxon>
        <taxon>Haladaptatus</taxon>
    </lineage>
</organism>
<feature type="transmembrane region" description="Helical" evidence="1">
    <location>
        <begin position="7"/>
        <end position="25"/>
    </location>
</feature>
<protein>
    <submittedName>
        <fullName evidence="2">Uncharacterized protein</fullName>
    </submittedName>
</protein>
<dbReference type="Proteomes" id="UP001501729">
    <property type="component" value="Unassembled WGS sequence"/>
</dbReference>
<dbReference type="EMBL" id="BAABKX010000001">
    <property type="protein sequence ID" value="GAA5044791.1"/>
    <property type="molecule type" value="Genomic_DNA"/>
</dbReference>
<evidence type="ECO:0000256" key="1">
    <source>
        <dbReference type="SAM" id="Phobius"/>
    </source>
</evidence>
<keyword evidence="1" id="KW-1133">Transmembrane helix</keyword>
<accession>A0AAV3UE15</accession>
<evidence type="ECO:0000313" key="2">
    <source>
        <dbReference type="EMBL" id="GAA5044791.1"/>
    </source>
</evidence>
<gene>
    <name evidence="2" type="ORF">GCM10025751_11740</name>
</gene>
<feature type="transmembrane region" description="Helical" evidence="1">
    <location>
        <begin position="31"/>
        <end position="48"/>
    </location>
</feature>
<keyword evidence="1" id="KW-0812">Transmembrane</keyword>
<dbReference type="GeneID" id="68611747"/>
<keyword evidence="3" id="KW-1185">Reference proteome</keyword>
<reference evidence="2 3" key="1">
    <citation type="journal article" date="2019" name="Int. J. Syst. Evol. Microbiol.">
        <title>The Global Catalogue of Microorganisms (GCM) 10K type strain sequencing project: providing services to taxonomists for standard genome sequencing and annotation.</title>
        <authorList>
            <consortium name="The Broad Institute Genomics Platform"/>
            <consortium name="The Broad Institute Genome Sequencing Center for Infectious Disease"/>
            <person name="Wu L."/>
            <person name="Ma J."/>
        </authorList>
    </citation>
    <scope>NUCLEOTIDE SEQUENCE [LARGE SCALE GENOMIC DNA]</scope>
    <source>
        <strain evidence="2 3">JCM 17504</strain>
    </source>
</reference>
<dbReference type="AlphaFoldDB" id="A0AAV3UE15"/>